<dbReference type="PANTHER" id="PTHR43065">
    <property type="entry name" value="SENSOR HISTIDINE KINASE"/>
    <property type="match status" value="1"/>
</dbReference>
<feature type="domain" description="HAMP" evidence="10">
    <location>
        <begin position="212"/>
        <end position="267"/>
    </location>
</feature>
<dbReference type="InterPro" id="IPR036097">
    <property type="entry name" value="HisK_dim/P_sf"/>
</dbReference>
<evidence type="ECO:0000313" key="11">
    <source>
        <dbReference type="EMBL" id="MDE1462666.1"/>
    </source>
</evidence>
<dbReference type="PROSITE" id="PS50885">
    <property type="entry name" value="HAMP"/>
    <property type="match status" value="1"/>
</dbReference>
<feature type="domain" description="Histidine kinase" evidence="9">
    <location>
        <begin position="482"/>
        <end position="722"/>
    </location>
</feature>
<dbReference type="SUPFAM" id="SSF47384">
    <property type="entry name" value="Homodimeric domain of signal transducing histidine kinase"/>
    <property type="match status" value="1"/>
</dbReference>
<dbReference type="InterPro" id="IPR003594">
    <property type="entry name" value="HATPase_dom"/>
</dbReference>
<keyword evidence="8" id="KW-0812">Transmembrane</keyword>
<keyword evidence="12" id="KW-1185">Reference proteome</keyword>
<gene>
    <name evidence="11" type="ORF">ORQ98_11860</name>
</gene>
<evidence type="ECO:0000259" key="10">
    <source>
        <dbReference type="PROSITE" id="PS50885"/>
    </source>
</evidence>
<comment type="subcellular location">
    <subcellularLocation>
        <location evidence="2">Membrane</location>
    </subcellularLocation>
</comment>
<dbReference type="PANTHER" id="PTHR43065:SF50">
    <property type="entry name" value="HISTIDINE KINASE"/>
    <property type="match status" value="1"/>
</dbReference>
<evidence type="ECO:0000256" key="4">
    <source>
        <dbReference type="ARBA" id="ARBA00022553"/>
    </source>
</evidence>
<dbReference type="CDD" id="cd06225">
    <property type="entry name" value="HAMP"/>
    <property type="match status" value="1"/>
</dbReference>
<keyword evidence="8" id="KW-1133">Transmembrane helix</keyword>
<dbReference type="RefSeq" id="WP_274689018.1">
    <property type="nucleotide sequence ID" value="NZ_JAPMOU010000012.1"/>
</dbReference>
<comment type="caution">
    <text evidence="11">The sequence shown here is derived from an EMBL/GenBank/DDBJ whole genome shotgun (WGS) entry which is preliminary data.</text>
</comment>
<keyword evidence="5" id="KW-0808">Transferase</keyword>
<dbReference type="PROSITE" id="PS50109">
    <property type="entry name" value="HIS_KIN"/>
    <property type="match status" value="1"/>
</dbReference>
<evidence type="ECO:0000256" key="7">
    <source>
        <dbReference type="SAM" id="Coils"/>
    </source>
</evidence>
<dbReference type="Gene3D" id="6.10.340.10">
    <property type="match status" value="1"/>
</dbReference>
<dbReference type="InterPro" id="IPR005467">
    <property type="entry name" value="His_kinase_dom"/>
</dbReference>
<dbReference type="EMBL" id="JAPMOU010000012">
    <property type="protein sequence ID" value="MDE1462666.1"/>
    <property type="molecule type" value="Genomic_DNA"/>
</dbReference>
<dbReference type="InterPro" id="IPR004358">
    <property type="entry name" value="Sig_transdc_His_kin-like_C"/>
</dbReference>
<evidence type="ECO:0000256" key="3">
    <source>
        <dbReference type="ARBA" id="ARBA00012438"/>
    </source>
</evidence>
<protein>
    <recommendedName>
        <fullName evidence="3">histidine kinase</fullName>
        <ecNumber evidence="3">2.7.13.3</ecNumber>
    </recommendedName>
</protein>
<organism evidence="11 12">
    <name type="scientific">Spartinivicinus poritis</name>
    <dbReference type="NCBI Taxonomy" id="2994640"/>
    <lineage>
        <taxon>Bacteria</taxon>
        <taxon>Pseudomonadati</taxon>
        <taxon>Pseudomonadota</taxon>
        <taxon>Gammaproteobacteria</taxon>
        <taxon>Oceanospirillales</taxon>
        <taxon>Zooshikellaceae</taxon>
        <taxon>Spartinivicinus</taxon>
    </lineage>
</organism>
<feature type="transmembrane region" description="Helical" evidence="8">
    <location>
        <begin position="28"/>
        <end position="47"/>
    </location>
</feature>
<feature type="coiled-coil region" evidence="7">
    <location>
        <begin position="436"/>
        <end position="463"/>
    </location>
</feature>
<keyword evidence="11" id="KW-0067">ATP-binding</keyword>
<reference evidence="11 12" key="1">
    <citation type="submission" date="2022-11" db="EMBL/GenBank/DDBJ databases">
        <title>Spartinivicinus poritis sp. nov., isolated from scleractinian coral Porites lutea.</title>
        <authorList>
            <person name="Zhang G."/>
            <person name="Cai L."/>
            <person name="Wei Q."/>
        </authorList>
    </citation>
    <scope>NUCLEOTIDE SEQUENCE [LARGE SCALE GENOMIC DNA]</scope>
    <source>
        <strain evidence="11 12">A2-2</strain>
    </source>
</reference>
<comment type="catalytic activity">
    <reaction evidence="1">
        <text>ATP + protein L-histidine = ADP + protein N-phospho-L-histidine.</text>
        <dbReference type="EC" id="2.7.13.3"/>
    </reaction>
</comment>
<dbReference type="SMART" id="SM00304">
    <property type="entry name" value="HAMP"/>
    <property type="match status" value="1"/>
</dbReference>
<keyword evidence="8" id="KW-0472">Membrane</keyword>
<dbReference type="Gene3D" id="3.30.565.10">
    <property type="entry name" value="Histidine kinase-like ATPase, C-terminal domain"/>
    <property type="match status" value="1"/>
</dbReference>
<dbReference type="EC" id="2.7.13.3" evidence="3"/>
<evidence type="ECO:0000259" key="9">
    <source>
        <dbReference type="PROSITE" id="PS50109"/>
    </source>
</evidence>
<dbReference type="InterPro" id="IPR003660">
    <property type="entry name" value="HAMP_dom"/>
</dbReference>
<keyword evidence="7" id="KW-0175">Coiled coil</keyword>
<dbReference type="Gene3D" id="1.10.287.130">
    <property type="match status" value="1"/>
</dbReference>
<dbReference type="SUPFAM" id="SSF55874">
    <property type="entry name" value="ATPase domain of HSP90 chaperone/DNA topoisomerase II/histidine kinase"/>
    <property type="match status" value="1"/>
</dbReference>
<evidence type="ECO:0000256" key="2">
    <source>
        <dbReference type="ARBA" id="ARBA00004370"/>
    </source>
</evidence>
<dbReference type="Pfam" id="PF02518">
    <property type="entry name" value="HATPase_c"/>
    <property type="match status" value="1"/>
</dbReference>
<feature type="transmembrane region" description="Helical" evidence="8">
    <location>
        <begin position="186"/>
        <end position="209"/>
    </location>
</feature>
<evidence type="ECO:0000256" key="5">
    <source>
        <dbReference type="ARBA" id="ARBA00022679"/>
    </source>
</evidence>
<dbReference type="InterPro" id="IPR036890">
    <property type="entry name" value="HATPase_C_sf"/>
</dbReference>
<keyword evidence="6" id="KW-0418">Kinase</keyword>
<name>A0ABT5U8F7_9GAMM</name>
<evidence type="ECO:0000256" key="8">
    <source>
        <dbReference type="SAM" id="Phobius"/>
    </source>
</evidence>
<keyword evidence="4" id="KW-0597">Phosphoprotein</keyword>
<dbReference type="PRINTS" id="PR00344">
    <property type="entry name" value="BCTRLSENSOR"/>
</dbReference>
<evidence type="ECO:0000256" key="6">
    <source>
        <dbReference type="ARBA" id="ARBA00022777"/>
    </source>
</evidence>
<evidence type="ECO:0000313" key="12">
    <source>
        <dbReference type="Proteomes" id="UP001528823"/>
    </source>
</evidence>
<accession>A0ABT5U8F7</accession>
<keyword evidence="11" id="KW-0547">Nucleotide-binding</keyword>
<proteinExistence type="predicted"/>
<dbReference type="GO" id="GO:0005524">
    <property type="term" value="F:ATP binding"/>
    <property type="evidence" value="ECO:0007669"/>
    <property type="project" value="UniProtKB-KW"/>
</dbReference>
<sequence>MSDREVPASETAALVGTRNSIATQLLKAVFSIYLLITIVLTLTHMVVDFTETKQSIYNELINISEAFAPVLRRSIWDLNPESTKSALEGMNKSSHVLGVLIRDNNNNIIGALGPIFDQTIEVSFSNKEKTIDIISEYEVFEHSTVITPIKLLNIYTKEKVKKYKIEQIGVLTLYSSHSVVFDSVKLGFALIIVNAVLKTAALWMLFLLFSRYMLAKPLAILSRAMEKVRSDNIDNVDVDLNVKKYNELTVLEAGFNQMISSLLETRRHLQNSHHRLTVLLSGIRGLSSASDRFSAMALATHNVIELIYHDIIQLIQFGHFEYNQKSKESFFTYQYKLTDKRVDSVSQQQLMSLNCYDVHEVLPEAIKDVENNGSLYSEHDDKLIFLVKRQNELLGFIEINGKLEQPLSLEDKNAISMLIESLSITLDNIYIRQGLEQQVKMRTKVLKDTLDQLQKEHVRLKETQSKLVHSEKMAGLGVLVAGVAHEINNPVNFVHVGGQNLEHELETFKSFIFELAGEEASQSIKDEFNTRFAKLFKHSNNILNGSTRIKNIVHELKSFSRFDEDSRSDVNIIAELRSTIKLVTTRFKRSVDFYCDFKSAPLITCWPAKLNQVFLNLLINACQAIQEKYHQLTESEVGHLFIRSFQTSKYVYISFEDDGIGMPKEVQQKIFDPFFTTKKVGEGTGLGLSLSHEIVERHDGCISVNTVDQIGTTITVSLPLHDHYED</sequence>
<evidence type="ECO:0000256" key="1">
    <source>
        <dbReference type="ARBA" id="ARBA00000085"/>
    </source>
</evidence>
<dbReference type="Proteomes" id="UP001528823">
    <property type="component" value="Unassembled WGS sequence"/>
</dbReference>
<dbReference type="SMART" id="SM00387">
    <property type="entry name" value="HATPase_c"/>
    <property type="match status" value="1"/>
</dbReference>